<reference evidence="1 3" key="1">
    <citation type="submission" date="2020-06" db="EMBL/GenBank/DDBJ databases">
        <title>Anoxygenic phototrophic Chloroflexota member uses a Type I reaction center.</title>
        <authorList>
            <person name="Tsuji J.M."/>
            <person name="Shaw N.A."/>
            <person name="Nagashima S."/>
            <person name="Venkiteswaran J."/>
            <person name="Schiff S.L."/>
            <person name="Hanada S."/>
            <person name="Tank M."/>
            <person name="Neufeld J.D."/>
        </authorList>
    </citation>
    <scope>NUCLEOTIDE SEQUENCE [LARGE SCALE GENOMIC DNA]</scope>
    <source>
        <strain evidence="1">L227-S17</strain>
    </source>
</reference>
<evidence type="ECO:0000313" key="1">
    <source>
        <dbReference type="EMBL" id="NWJ48693.1"/>
    </source>
</evidence>
<reference evidence="2" key="2">
    <citation type="journal article" date="2024" name="Nature">
        <title>Anoxygenic phototroph of the Chloroflexota uses a type I reaction centre.</title>
        <authorList>
            <person name="Tsuji J.M."/>
            <person name="Shaw N.A."/>
            <person name="Nagashima S."/>
            <person name="Venkiteswaran J.J."/>
            <person name="Schiff S.L."/>
            <person name="Watanabe T."/>
            <person name="Fukui M."/>
            <person name="Hanada S."/>
            <person name="Tank M."/>
            <person name="Neufeld J.D."/>
        </authorList>
    </citation>
    <scope>NUCLEOTIDE SEQUENCE</scope>
    <source>
        <strain evidence="2">L227-S17</strain>
    </source>
</reference>
<name>A0A8T7M9L4_9CHLR</name>
<dbReference type="Proteomes" id="UP001431572">
    <property type="component" value="Chromosome 2"/>
</dbReference>
<keyword evidence="4" id="KW-1185">Reference proteome</keyword>
<dbReference type="EMBL" id="CP128400">
    <property type="protein sequence ID" value="WJW68624.1"/>
    <property type="molecule type" value="Genomic_DNA"/>
</dbReference>
<dbReference type="Proteomes" id="UP000521676">
    <property type="component" value="Unassembled WGS sequence"/>
</dbReference>
<organism evidence="1 3">
    <name type="scientific">Candidatus Chlorohelix allophototropha</name>
    <dbReference type="NCBI Taxonomy" id="3003348"/>
    <lineage>
        <taxon>Bacteria</taxon>
        <taxon>Bacillati</taxon>
        <taxon>Chloroflexota</taxon>
        <taxon>Chloroflexia</taxon>
        <taxon>Candidatus Chloroheliales</taxon>
        <taxon>Candidatus Chloroheliaceae</taxon>
        <taxon>Candidatus Chlorohelix</taxon>
    </lineage>
</organism>
<dbReference type="AlphaFoldDB" id="A0A8T7M9L4"/>
<protein>
    <submittedName>
        <fullName evidence="1">Uncharacterized protein</fullName>
    </submittedName>
</protein>
<dbReference type="EMBL" id="JACATZ010000003">
    <property type="protein sequence ID" value="NWJ48693.1"/>
    <property type="molecule type" value="Genomic_DNA"/>
</dbReference>
<proteinExistence type="predicted"/>
<accession>A0A8T7M9L4</accession>
<evidence type="ECO:0000313" key="2">
    <source>
        <dbReference type="EMBL" id="WJW68624.1"/>
    </source>
</evidence>
<sequence length="218" mass="26289">MHNNPNEINKKRFYYSLIRTDVHNLLLGPTSFYWQHDHDSFYGWSVLSLHMRLGWEDRNEVRTVYGNLFDSSQDYSVLRAVFWNGIVERAKVRKEKEAYIGQLPARFIEIPVSLLREWLNEFDDLSLKIDLSSQLDESVKVRRLRIERDYYSEIFEYIWQKENELFSELNNKWQKVWDQMTELLSSSKIVTDFSEEYSAYEGRVHYNLDAYSADIFDH</sequence>
<evidence type="ECO:0000313" key="4">
    <source>
        <dbReference type="Proteomes" id="UP001431572"/>
    </source>
</evidence>
<gene>
    <name evidence="1" type="ORF">HXX08_22765</name>
    <name evidence="2" type="ORF">OZ401_004238</name>
</gene>
<dbReference type="RefSeq" id="WP_341470529.1">
    <property type="nucleotide sequence ID" value="NZ_CP128400.1"/>
</dbReference>
<evidence type="ECO:0000313" key="3">
    <source>
        <dbReference type="Proteomes" id="UP000521676"/>
    </source>
</evidence>